<evidence type="ECO:0000256" key="1">
    <source>
        <dbReference type="ARBA" id="ARBA00009884"/>
    </source>
</evidence>
<dbReference type="Gene3D" id="1.25.40.850">
    <property type="match status" value="1"/>
</dbReference>
<dbReference type="Proteomes" id="UP000243579">
    <property type="component" value="Unassembled WGS sequence"/>
</dbReference>
<accession>A0A1V9YWX1</accession>
<dbReference type="InterPro" id="IPR027482">
    <property type="entry name" value="Sec1-like_dom2"/>
</dbReference>
<protein>
    <submittedName>
        <fullName evidence="3">Vacuolar protein sorting-associated protein 33A</fullName>
    </submittedName>
</protein>
<dbReference type="Gene3D" id="3.40.50.1910">
    <property type="match status" value="2"/>
</dbReference>
<dbReference type="EMBL" id="JNBR01000647">
    <property type="protein sequence ID" value="OQR90268.1"/>
    <property type="molecule type" value="Genomic_DNA"/>
</dbReference>
<proteinExistence type="inferred from homology"/>
<dbReference type="Gene3D" id="3.40.50.2060">
    <property type="match status" value="1"/>
</dbReference>
<feature type="compositionally biased region" description="Basic and acidic residues" evidence="2">
    <location>
        <begin position="571"/>
        <end position="580"/>
    </location>
</feature>
<dbReference type="InterPro" id="IPR043155">
    <property type="entry name" value="VPS33_dom3b"/>
</dbReference>
<reference evidence="3 4" key="1">
    <citation type="journal article" date="2014" name="Genome Biol. Evol.">
        <title>The secreted proteins of Achlya hypogyna and Thraustotheca clavata identify the ancestral oomycete secretome and reveal gene acquisitions by horizontal gene transfer.</title>
        <authorList>
            <person name="Misner I."/>
            <person name="Blouin N."/>
            <person name="Leonard G."/>
            <person name="Richards T.A."/>
            <person name="Lane C.E."/>
        </authorList>
    </citation>
    <scope>NUCLEOTIDE SEQUENCE [LARGE SCALE GENOMIC DNA]</scope>
    <source>
        <strain evidence="3 4">ATCC 48635</strain>
    </source>
</reference>
<feature type="region of interest" description="Disordered" evidence="2">
    <location>
        <begin position="557"/>
        <end position="580"/>
    </location>
</feature>
<dbReference type="InterPro" id="IPR036045">
    <property type="entry name" value="Sec1-like_sf"/>
</dbReference>
<dbReference type="STRING" id="1202772.A0A1V9YWX1"/>
<dbReference type="OrthoDB" id="10262287at2759"/>
<evidence type="ECO:0000313" key="3">
    <source>
        <dbReference type="EMBL" id="OQR90268.1"/>
    </source>
</evidence>
<comment type="caution">
    <text evidence="3">The sequence shown here is derived from an EMBL/GenBank/DDBJ whole genome shotgun (WGS) entry which is preliminary data.</text>
</comment>
<dbReference type="InterPro" id="IPR043154">
    <property type="entry name" value="Sec-1-like_dom1"/>
</dbReference>
<dbReference type="GO" id="GO:0016192">
    <property type="term" value="P:vesicle-mediated transport"/>
    <property type="evidence" value="ECO:0007669"/>
    <property type="project" value="InterPro"/>
</dbReference>
<dbReference type="AlphaFoldDB" id="A0A1V9YWX1"/>
<evidence type="ECO:0000256" key="2">
    <source>
        <dbReference type="SAM" id="MobiDB-lite"/>
    </source>
</evidence>
<dbReference type="SUPFAM" id="SSF56815">
    <property type="entry name" value="Sec1/munc18-like (SM) proteins"/>
    <property type="match status" value="1"/>
</dbReference>
<dbReference type="PANTHER" id="PTHR11679">
    <property type="entry name" value="VESICLE PROTEIN SORTING-ASSOCIATED"/>
    <property type="match status" value="1"/>
</dbReference>
<dbReference type="Pfam" id="PF00995">
    <property type="entry name" value="Sec1"/>
    <property type="match status" value="1"/>
</dbReference>
<dbReference type="InterPro" id="IPR001619">
    <property type="entry name" value="Sec1-like"/>
</dbReference>
<organism evidence="3 4">
    <name type="scientific">Achlya hypogyna</name>
    <name type="common">Oomycete</name>
    <name type="synonym">Protoachlya hypogyna</name>
    <dbReference type="NCBI Taxonomy" id="1202772"/>
    <lineage>
        <taxon>Eukaryota</taxon>
        <taxon>Sar</taxon>
        <taxon>Stramenopiles</taxon>
        <taxon>Oomycota</taxon>
        <taxon>Saprolegniomycetes</taxon>
        <taxon>Saprolegniales</taxon>
        <taxon>Achlyaceae</taxon>
        <taxon>Achlya</taxon>
    </lineage>
</organism>
<name>A0A1V9YWX1_ACHHY</name>
<gene>
    <name evidence="3" type="ORF">ACHHYP_05669</name>
</gene>
<evidence type="ECO:0000313" key="4">
    <source>
        <dbReference type="Proteomes" id="UP000243579"/>
    </source>
</evidence>
<keyword evidence="4" id="KW-1185">Reference proteome</keyword>
<sequence>MAARVASLENSPVNIGVFREDTRRLLFDILGRCHIKDRPTSIALVLDPELSGLFQHILVEGASVLKDYDVVQFRELSPDIAANPGSGYDVMVFIVRPTAAAANGVATIVKSLDPKKIRFHMLCTPKRTLACDELLKKAGVHGSIVFGEFPMDLVPYEEDVLTLELNDGFRDLFVDNEKSCLQTVATSINKLQILFGLIPQIKYKGAMAKVAVDMVAHMQKKQKSDGVLLGSTEPEIDTLIVLDRTVDLVTPLCTPFTYEGLLDEIIGIQNGSIRVASELVEDPPEKPKAGAAPPPPRPAMATVPLNSSDDLFAEIRDMHTERLGTHLQHLAKDIRDRHEEFRKKNASISEIRDFVKRIPGLQQQYKLLNQHTNLAQLLKKTTDSNTFNDMWFAERSMLEGQALIDELEEFIGDQEPLLKVGASANRGAELDQVLRLLCLQSLTSGGIKAKAYDHLRREIIQTYGFEMLLVLTNLEKIGLLRRQDSLFPVASSSAFLTVRKSLRLINENVNVMNPKDIAYVTKGYAPLSVRLVEIAATNKMTHTTGWRTIQDTLKQLPGPSEEISQVPNKTGDADHDAPVKKEGLGEEDRKVMVVYFIGGVTFMEIAALRHLSKQPECPYDIIIATTKIINGSTLIKSVVDKELLQTLKL</sequence>
<comment type="similarity">
    <text evidence="1">Belongs to the STXBP/unc-18/SEC1 family.</text>
</comment>